<sequence length="173" mass="19578">MRIPNLRSVTSSLTNSELVTTSNLEMFTDSARGIELYTHIGSKERILELENNSQKKSKIDAEHYTPFLKQAKIENKVASLVRDKLYIDGALYKPNDQRRKFREAASLTTVSGGVPLPILQIDRRLQTDKFNQLQVTAFFNGEVSEIMPFTRIFKGSTCGAECPYMEGKQTIVI</sequence>
<dbReference type="EMBL" id="CACVKT020004398">
    <property type="protein sequence ID" value="CAC5389912.1"/>
    <property type="molecule type" value="Genomic_DNA"/>
</dbReference>
<gene>
    <name evidence="1" type="ORF">MCOR_25044</name>
</gene>
<evidence type="ECO:0000313" key="2">
    <source>
        <dbReference type="Proteomes" id="UP000507470"/>
    </source>
</evidence>
<evidence type="ECO:0000313" key="1">
    <source>
        <dbReference type="EMBL" id="CAC5389912.1"/>
    </source>
</evidence>
<name>A0A6J8C297_MYTCO</name>
<dbReference type="Proteomes" id="UP000507470">
    <property type="component" value="Unassembled WGS sequence"/>
</dbReference>
<dbReference type="AlphaFoldDB" id="A0A6J8C297"/>
<keyword evidence="2" id="KW-1185">Reference proteome</keyword>
<proteinExistence type="predicted"/>
<reference evidence="1 2" key="1">
    <citation type="submission" date="2020-06" db="EMBL/GenBank/DDBJ databases">
        <authorList>
            <person name="Li R."/>
            <person name="Bekaert M."/>
        </authorList>
    </citation>
    <scope>NUCLEOTIDE SEQUENCE [LARGE SCALE GENOMIC DNA]</scope>
    <source>
        <strain evidence="2">wild</strain>
    </source>
</reference>
<accession>A0A6J8C297</accession>
<organism evidence="1 2">
    <name type="scientific">Mytilus coruscus</name>
    <name type="common">Sea mussel</name>
    <dbReference type="NCBI Taxonomy" id="42192"/>
    <lineage>
        <taxon>Eukaryota</taxon>
        <taxon>Metazoa</taxon>
        <taxon>Spiralia</taxon>
        <taxon>Lophotrochozoa</taxon>
        <taxon>Mollusca</taxon>
        <taxon>Bivalvia</taxon>
        <taxon>Autobranchia</taxon>
        <taxon>Pteriomorphia</taxon>
        <taxon>Mytilida</taxon>
        <taxon>Mytiloidea</taxon>
        <taxon>Mytilidae</taxon>
        <taxon>Mytilinae</taxon>
        <taxon>Mytilus</taxon>
    </lineage>
</organism>
<protein>
    <submittedName>
        <fullName evidence="1">Uncharacterized protein</fullName>
    </submittedName>
</protein>